<dbReference type="AlphaFoldDB" id="A0AAV4G6S4"/>
<reference evidence="1 2" key="1">
    <citation type="journal article" date="2021" name="Elife">
        <title>Chloroplast acquisition without the gene transfer in kleptoplastic sea slugs, Plakobranchus ocellatus.</title>
        <authorList>
            <person name="Maeda T."/>
            <person name="Takahashi S."/>
            <person name="Yoshida T."/>
            <person name="Shimamura S."/>
            <person name="Takaki Y."/>
            <person name="Nagai Y."/>
            <person name="Toyoda A."/>
            <person name="Suzuki Y."/>
            <person name="Arimoto A."/>
            <person name="Ishii H."/>
            <person name="Satoh N."/>
            <person name="Nishiyama T."/>
            <person name="Hasebe M."/>
            <person name="Maruyama T."/>
            <person name="Minagawa J."/>
            <person name="Obokata J."/>
            <person name="Shigenobu S."/>
        </authorList>
    </citation>
    <scope>NUCLEOTIDE SEQUENCE [LARGE SCALE GENOMIC DNA]</scope>
</reference>
<protein>
    <submittedName>
        <fullName evidence="1">Uncharacterized protein</fullName>
    </submittedName>
</protein>
<organism evidence="1 2">
    <name type="scientific">Elysia marginata</name>
    <dbReference type="NCBI Taxonomy" id="1093978"/>
    <lineage>
        <taxon>Eukaryota</taxon>
        <taxon>Metazoa</taxon>
        <taxon>Spiralia</taxon>
        <taxon>Lophotrochozoa</taxon>
        <taxon>Mollusca</taxon>
        <taxon>Gastropoda</taxon>
        <taxon>Heterobranchia</taxon>
        <taxon>Euthyneura</taxon>
        <taxon>Panpulmonata</taxon>
        <taxon>Sacoglossa</taxon>
        <taxon>Placobranchoidea</taxon>
        <taxon>Plakobranchidae</taxon>
        <taxon>Elysia</taxon>
    </lineage>
</organism>
<proteinExistence type="predicted"/>
<accession>A0AAV4G6S4</accession>
<dbReference type="EMBL" id="BMAT01001167">
    <property type="protein sequence ID" value="GFR81139.1"/>
    <property type="molecule type" value="Genomic_DNA"/>
</dbReference>
<gene>
    <name evidence="1" type="ORF">ElyMa_000597800</name>
</gene>
<comment type="caution">
    <text evidence="1">The sequence shown here is derived from an EMBL/GenBank/DDBJ whole genome shotgun (WGS) entry which is preliminary data.</text>
</comment>
<keyword evidence="2" id="KW-1185">Reference proteome</keyword>
<dbReference type="Proteomes" id="UP000762676">
    <property type="component" value="Unassembled WGS sequence"/>
</dbReference>
<sequence length="125" mass="14383">MTNPSTNSWRKSKQARYETAEQIKWRCIFISLIHNHKFYRIQVIKHFKKAAIPYKVFNRVPGTVPNKGDASSTGKPREETTDDVRAIHLIFYVTYSIIRGLTLSDSRGKDNSRINILGTIIITDS</sequence>
<name>A0AAV4G6S4_9GAST</name>
<evidence type="ECO:0000313" key="2">
    <source>
        <dbReference type="Proteomes" id="UP000762676"/>
    </source>
</evidence>
<evidence type="ECO:0000313" key="1">
    <source>
        <dbReference type="EMBL" id="GFR81139.1"/>
    </source>
</evidence>